<evidence type="ECO:0000259" key="1">
    <source>
        <dbReference type="Pfam" id="PF10543"/>
    </source>
</evidence>
<feature type="domain" description="KilA-N DNA-binding" evidence="1">
    <location>
        <begin position="2"/>
        <end position="77"/>
    </location>
</feature>
<evidence type="ECO:0000313" key="2">
    <source>
        <dbReference type="EMBL" id="KMW59246.1"/>
    </source>
</evidence>
<name>A0A0J9E9D9_9RHOB</name>
<dbReference type="Pfam" id="PF10543">
    <property type="entry name" value="ORF6N"/>
    <property type="match status" value="1"/>
</dbReference>
<organism evidence="2 3">
    <name type="scientific">Candidatus Rhodobacter oscarellae</name>
    <dbReference type="NCBI Taxonomy" id="1675527"/>
    <lineage>
        <taxon>Bacteria</taxon>
        <taxon>Pseudomonadati</taxon>
        <taxon>Pseudomonadota</taxon>
        <taxon>Alphaproteobacteria</taxon>
        <taxon>Rhodobacterales</taxon>
        <taxon>Rhodobacter group</taxon>
        <taxon>Rhodobacter</taxon>
    </lineage>
</organism>
<protein>
    <recommendedName>
        <fullName evidence="1">KilA-N DNA-binding domain-containing protein</fullName>
    </recommendedName>
</protein>
<dbReference type="EMBL" id="LFTY01000002">
    <property type="protein sequence ID" value="KMW59246.1"/>
    <property type="molecule type" value="Genomic_DNA"/>
</dbReference>
<dbReference type="STRING" id="1675527.AIOL_004227"/>
<sequence length="140" mass="15617">MLRDETLAAFYGRTTKQLNQARDRNKARFPEDYAFQLTEAEWGVLRSQIVTAKKGRGGRRSPPWVYTKKGATMLATVLRTPRAVEASQLIVETFVAARHQALPVPPNNHDGVGEADLDSDEKRAFKRRLGAFDGQKSGTS</sequence>
<proteinExistence type="predicted"/>
<dbReference type="PATRIC" id="fig|1675527.3.peg.4428"/>
<gene>
    <name evidence="2" type="ORF">AIOL_004227</name>
</gene>
<keyword evidence="3" id="KW-1185">Reference proteome</keyword>
<dbReference type="Proteomes" id="UP000037178">
    <property type="component" value="Unassembled WGS sequence"/>
</dbReference>
<evidence type="ECO:0000313" key="3">
    <source>
        <dbReference type="Proteomes" id="UP000037178"/>
    </source>
</evidence>
<comment type="caution">
    <text evidence="2">The sequence shown here is derived from an EMBL/GenBank/DDBJ whole genome shotgun (WGS) entry which is preliminary data.</text>
</comment>
<dbReference type="InterPro" id="IPR018873">
    <property type="entry name" value="KilA-N_DNA-bd_domain"/>
</dbReference>
<accession>A0A0J9E9D9</accession>
<reference evidence="2 3" key="1">
    <citation type="submission" date="2015-06" db="EMBL/GenBank/DDBJ databases">
        <title>Draft genome sequence of an Alphaproteobacteria species associated to the Mediterranean sponge Oscarella lobularis.</title>
        <authorList>
            <person name="Jourda C."/>
            <person name="Santini S."/>
            <person name="Claverie J.-M."/>
        </authorList>
    </citation>
    <scope>NUCLEOTIDE SEQUENCE [LARGE SCALE GENOMIC DNA]</scope>
    <source>
        <strain evidence="2">IGS</strain>
    </source>
</reference>
<dbReference type="AlphaFoldDB" id="A0A0J9E9D9"/>